<gene>
    <name evidence="12" type="ORF">K8I29_11245</name>
</gene>
<protein>
    <recommendedName>
        <fullName evidence="4">cysteine desulfurase</fullName>
        <ecNumber evidence="4">2.8.1.7</ecNumber>
    </recommendedName>
</protein>
<dbReference type="PANTHER" id="PTHR11601">
    <property type="entry name" value="CYSTEINE DESULFURYLASE FAMILY MEMBER"/>
    <property type="match status" value="1"/>
</dbReference>
<evidence type="ECO:0000256" key="3">
    <source>
        <dbReference type="ARBA" id="ARBA00006490"/>
    </source>
</evidence>
<evidence type="ECO:0000256" key="2">
    <source>
        <dbReference type="ARBA" id="ARBA00003120"/>
    </source>
</evidence>
<reference evidence="12" key="2">
    <citation type="submission" date="2021-08" db="EMBL/GenBank/DDBJ databases">
        <authorList>
            <person name="Dalcin Martins P."/>
        </authorList>
    </citation>
    <scope>NUCLEOTIDE SEQUENCE</scope>
    <source>
        <strain evidence="12">MAG_39</strain>
    </source>
</reference>
<evidence type="ECO:0000256" key="10">
    <source>
        <dbReference type="ARBA" id="ARBA00050776"/>
    </source>
</evidence>
<dbReference type="Proteomes" id="UP000705867">
    <property type="component" value="Unassembled WGS sequence"/>
</dbReference>
<dbReference type="InterPro" id="IPR015421">
    <property type="entry name" value="PyrdxlP-dep_Trfase_major"/>
</dbReference>
<keyword evidence="6" id="KW-0479">Metal-binding</keyword>
<dbReference type="GO" id="GO:0046872">
    <property type="term" value="F:metal ion binding"/>
    <property type="evidence" value="ECO:0007669"/>
    <property type="project" value="UniProtKB-KW"/>
</dbReference>
<sequence>MRNDLIYLDYNATTPLDEEVRRAMAESLPLFGNPSSVHRIGAAAKAAIENARGQVARLIHAEPQEIVFTSGGTESNNLALIGTAFRKQKGHLITSVIEHPSVSNPVRWLEGRGYDVSWLPVDAEGCISPDAVRKAIRKDTLLITIMHSNNETGVLQPIAEVGKIARECGIPFHTDAAQSAGKVDVHVPELNVDMLTVVSHKFYGPKGIGALYIKGWGKEGCPPDISAKWPAPILFGAGHERGLRPGTENTPGIVGLGAACEGARRHLPERYEHSRALREMLFALLRERLDIRLNGHAELRLPNTLNVAVHGSIGEDLVAALGNSLAFSAGSACHAGIRKPSSVLKAMGIPDQDALSSIRLSVGKDNTPDEIRSAAALLVECVRRGR</sequence>
<dbReference type="PIRSF" id="PIRSF005572">
    <property type="entry name" value="NifS"/>
    <property type="match status" value="1"/>
</dbReference>
<keyword evidence="5" id="KW-0808">Transferase</keyword>
<dbReference type="InterPro" id="IPR015422">
    <property type="entry name" value="PyrdxlP-dep_Trfase_small"/>
</dbReference>
<dbReference type="GO" id="GO:0031071">
    <property type="term" value="F:cysteine desulfurase activity"/>
    <property type="evidence" value="ECO:0007669"/>
    <property type="project" value="UniProtKB-EC"/>
</dbReference>
<evidence type="ECO:0000256" key="1">
    <source>
        <dbReference type="ARBA" id="ARBA00001933"/>
    </source>
</evidence>
<dbReference type="AlphaFoldDB" id="A0A953M1Y6"/>
<keyword evidence="7" id="KW-0663">Pyridoxal phosphate</keyword>
<accession>A0A953M1Y6</accession>
<evidence type="ECO:0000256" key="9">
    <source>
        <dbReference type="ARBA" id="ARBA00023014"/>
    </source>
</evidence>
<evidence type="ECO:0000256" key="7">
    <source>
        <dbReference type="ARBA" id="ARBA00022898"/>
    </source>
</evidence>
<comment type="catalytic activity">
    <reaction evidence="10">
        <text>(sulfur carrier)-H + L-cysteine = (sulfur carrier)-SH + L-alanine</text>
        <dbReference type="Rhea" id="RHEA:43892"/>
        <dbReference type="Rhea" id="RHEA-COMP:14737"/>
        <dbReference type="Rhea" id="RHEA-COMP:14739"/>
        <dbReference type="ChEBI" id="CHEBI:29917"/>
        <dbReference type="ChEBI" id="CHEBI:35235"/>
        <dbReference type="ChEBI" id="CHEBI:57972"/>
        <dbReference type="ChEBI" id="CHEBI:64428"/>
        <dbReference type="EC" id="2.8.1.7"/>
    </reaction>
</comment>
<reference evidence="12" key="1">
    <citation type="journal article" date="2021" name="bioRxiv">
        <title>Unraveling nitrogen, sulfur and carbon metabolic pathways and microbial community transcriptional responses to substrate deprivation and toxicity stresses in a bioreactor mimicking anoxic brackish coastal sediment conditions.</title>
        <authorList>
            <person name="Martins P.D."/>
            <person name="Echeveste M.J."/>
            <person name="Arshad A."/>
            <person name="Kurth J."/>
            <person name="Ouboter H."/>
            <person name="Jetten M.S.M."/>
            <person name="Welte C.U."/>
        </authorList>
    </citation>
    <scope>NUCLEOTIDE SEQUENCE</scope>
    <source>
        <strain evidence="12">MAG_39</strain>
    </source>
</reference>
<evidence type="ECO:0000313" key="13">
    <source>
        <dbReference type="Proteomes" id="UP000705867"/>
    </source>
</evidence>
<organism evidence="12 13">
    <name type="scientific">Candidatus Nitrobium versatile</name>
    <dbReference type="NCBI Taxonomy" id="2884831"/>
    <lineage>
        <taxon>Bacteria</taxon>
        <taxon>Pseudomonadati</taxon>
        <taxon>Nitrospirota</taxon>
        <taxon>Nitrospiria</taxon>
        <taxon>Nitrospirales</taxon>
        <taxon>Nitrospiraceae</taxon>
        <taxon>Candidatus Nitrobium</taxon>
    </lineage>
</organism>
<dbReference type="GO" id="GO:0051536">
    <property type="term" value="F:iron-sulfur cluster binding"/>
    <property type="evidence" value="ECO:0007669"/>
    <property type="project" value="UniProtKB-KW"/>
</dbReference>
<evidence type="ECO:0000256" key="5">
    <source>
        <dbReference type="ARBA" id="ARBA00022679"/>
    </source>
</evidence>
<keyword evidence="8" id="KW-0408">Iron</keyword>
<evidence type="ECO:0000256" key="6">
    <source>
        <dbReference type="ARBA" id="ARBA00022723"/>
    </source>
</evidence>
<comment type="caution">
    <text evidence="12">The sequence shown here is derived from an EMBL/GenBank/DDBJ whole genome shotgun (WGS) entry which is preliminary data.</text>
</comment>
<name>A0A953M1Y6_9BACT</name>
<dbReference type="PANTHER" id="PTHR11601:SF34">
    <property type="entry name" value="CYSTEINE DESULFURASE"/>
    <property type="match status" value="1"/>
</dbReference>
<feature type="domain" description="Aminotransferase class V" evidence="11">
    <location>
        <begin position="6"/>
        <end position="371"/>
    </location>
</feature>
<evidence type="ECO:0000256" key="4">
    <source>
        <dbReference type="ARBA" id="ARBA00012239"/>
    </source>
</evidence>
<proteinExistence type="inferred from homology"/>
<dbReference type="EC" id="2.8.1.7" evidence="4"/>
<keyword evidence="9" id="KW-0411">Iron-sulfur</keyword>
<dbReference type="FunFam" id="3.40.640.10:FF:000084">
    <property type="entry name" value="IscS-like cysteine desulfurase"/>
    <property type="match status" value="1"/>
</dbReference>
<evidence type="ECO:0000256" key="8">
    <source>
        <dbReference type="ARBA" id="ARBA00023004"/>
    </source>
</evidence>
<dbReference type="InterPro" id="IPR000192">
    <property type="entry name" value="Aminotrans_V_dom"/>
</dbReference>
<dbReference type="Pfam" id="PF00266">
    <property type="entry name" value="Aminotran_5"/>
    <property type="match status" value="1"/>
</dbReference>
<comment type="function">
    <text evidence="2">Catalyzes the removal of elemental sulfur atoms from cysteine to produce alanine. Seems to participate in the biosynthesis of the nitrogenase metalloclusters by providing the inorganic sulfur required for the Fe-S core formation.</text>
</comment>
<comment type="cofactor">
    <cofactor evidence="1">
        <name>pyridoxal 5'-phosphate</name>
        <dbReference type="ChEBI" id="CHEBI:597326"/>
    </cofactor>
</comment>
<evidence type="ECO:0000313" key="12">
    <source>
        <dbReference type="EMBL" id="MBZ0156767.1"/>
    </source>
</evidence>
<dbReference type="SUPFAM" id="SSF53383">
    <property type="entry name" value="PLP-dependent transferases"/>
    <property type="match status" value="1"/>
</dbReference>
<dbReference type="InterPro" id="IPR016454">
    <property type="entry name" value="Cysteine_dSase"/>
</dbReference>
<dbReference type="Gene3D" id="3.40.640.10">
    <property type="entry name" value="Type I PLP-dependent aspartate aminotransferase-like (Major domain)"/>
    <property type="match status" value="1"/>
</dbReference>
<dbReference type="Gene3D" id="3.90.1150.10">
    <property type="entry name" value="Aspartate Aminotransferase, domain 1"/>
    <property type="match status" value="1"/>
</dbReference>
<evidence type="ECO:0000259" key="11">
    <source>
        <dbReference type="Pfam" id="PF00266"/>
    </source>
</evidence>
<dbReference type="EMBL" id="JAIOIV010000090">
    <property type="protein sequence ID" value="MBZ0156767.1"/>
    <property type="molecule type" value="Genomic_DNA"/>
</dbReference>
<dbReference type="InterPro" id="IPR015424">
    <property type="entry name" value="PyrdxlP-dep_Trfase"/>
</dbReference>
<comment type="similarity">
    <text evidence="3">Belongs to the class-V pyridoxal-phosphate-dependent aminotransferase family. NifS/IscS subfamily.</text>
</comment>